<comment type="caution">
    <text evidence="2">The sequence shown here is derived from an EMBL/GenBank/DDBJ whole genome shotgun (WGS) entry which is preliminary data.</text>
</comment>
<keyword evidence="3" id="KW-1185">Reference proteome</keyword>
<feature type="chain" id="PRO_5001760629" description="Peptidase S1 domain-containing protein" evidence="1">
    <location>
        <begin position="27"/>
        <end position="272"/>
    </location>
</feature>
<dbReference type="EMBL" id="JOKG01000002">
    <property type="protein sequence ID" value="KEQ14876.1"/>
    <property type="molecule type" value="Genomic_DNA"/>
</dbReference>
<evidence type="ECO:0000313" key="3">
    <source>
        <dbReference type="Proteomes" id="UP000028006"/>
    </source>
</evidence>
<keyword evidence="1" id="KW-0732">Signal</keyword>
<organism evidence="2 3">
    <name type="scientific">Endozoicomonas montiporae</name>
    <dbReference type="NCBI Taxonomy" id="1027273"/>
    <lineage>
        <taxon>Bacteria</taxon>
        <taxon>Pseudomonadati</taxon>
        <taxon>Pseudomonadota</taxon>
        <taxon>Gammaproteobacteria</taxon>
        <taxon>Oceanospirillales</taxon>
        <taxon>Endozoicomonadaceae</taxon>
        <taxon>Endozoicomonas</taxon>
    </lineage>
</organism>
<reference evidence="2 3" key="1">
    <citation type="submission" date="2014-06" db="EMBL/GenBank/DDBJ databases">
        <title>Whole Genome Sequences of Three Symbiotic Endozoicomonas Bacteria.</title>
        <authorList>
            <person name="Neave M.J."/>
            <person name="Apprill A."/>
            <person name="Voolstra C.R."/>
        </authorList>
    </citation>
    <scope>NUCLEOTIDE SEQUENCE [LARGE SCALE GENOMIC DNA]</scope>
    <source>
        <strain evidence="2 3">LMG 24815</strain>
    </source>
</reference>
<evidence type="ECO:0000313" key="2">
    <source>
        <dbReference type="EMBL" id="KEQ14876.1"/>
    </source>
</evidence>
<protein>
    <recommendedName>
        <fullName evidence="4">Peptidase S1 domain-containing protein</fullName>
    </recommendedName>
</protein>
<gene>
    <name evidence="2" type="ORF">GZ77_11465</name>
</gene>
<dbReference type="AlphaFoldDB" id="A0A081N8V3"/>
<accession>A0A081N8V3</accession>
<evidence type="ECO:0008006" key="4">
    <source>
        <dbReference type="Google" id="ProtNLM"/>
    </source>
</evidence>
<dbReference type="RefSeq" id="WP_034875011.1">
    <property type="nucleotide sequence ID" value="NZ_JOKG01000002.1"/>
</dbReference>
<name>A0A081N8V3_9GAMM</name>
<sequence>MLNSKKAKATIIAFLLSLTLSSVSEAVPTDDDTITHWLAFLETSDWNQNPKSCHAVVIHPNWALSTNDCVPKLPPEQPDQEIMLRFSEGSNHNYDQVKVIEVIRPSTEHTSYPVLLKLESELKPPFAPLSFKTQAWFDALENRYPLWKVFYMNRLKQSGHFLLSRPKIDILFNPVKIKDQSDCHPFIRGIDWKICSIPADSRMVLSRDFQRGSVLLDQGFSVTGLGYVQNPENTTMGVIYFTPMTPFRTFINRHTGTNHQIDRKYKNSNSEL</sequence>
<evidence type="ECO:0000256" key="1">
    <source>
        <dbReference type="SAM" id="SignalP"/>
    </source>
</evidence>
<feature type="signal peptide" evidence="1">
    <location>
        <begin position="1"/>
        <end position="26"/>
    </location>
</feature>
<proteinExistence type="predicted"/>
<dbReference type="Proteomes" id="UP000028006">
    <property type="component" value="Unassembled WGS sequence"/>
</dbReference>
<dbReference type="SUPFAM" id="SSF50494">
    <property type="entry name" value="Trypsin-like serine proteases"/>
    <property type="match status" value="1"/>
</dbReference>
<dbReference type="InterPro" id="IPR009003">
    <property type="entry name" value="Peptidase_S1_PA"/>
</dbReference>